<evidence type="ECO:0000313" key="2">
    <source>
        <dbReference type="Proteomes" id="UP000499080"/>
    </source>
</evidence>
<organism evidence="1 2">
    <name type="scientific">Araneus ventricosus</name>
    <name type="common">Orbweaver spider</name>
    <name type="synonym">Epeira ventricosa</name>
    <dbReference type="NCBI Taxonomy" id="182803"/>
    <lineage>
        <taxon>Eukaryota</taxon>
        <taxon>Metazoa</taxon>
        <taxon>Ecdysozoa</taxon>
        <taxon>Arthropoda</taxon>
        <taxon>Chelicerata</taxon>
        <taxon>Arachnida</taxon>
        <taxon>Araneae</taxon>
        <taxon>Araneomorphae</taxon>
        <taxon>Entelegynae</taxon>
        <taxon>Araneoidea</taxon>
        <taxon>Araneidae</taxon>
        <taxon>Araneus</taxon>
    </lineage>
</organism>
<dbReference type="Proteomes" id="UP000499080">
    <property type="component" value="Unassembled WGS sequence"/>
</dbReference>
<gene>
    <name evidence="1" type="ORF">AVEN_61147_1</name>
</gene>
<comment type="caution">
    <text evidence="1">The sequence shown here is derived from an EMBL/GenBank/DDBJ whole genome shotgun (WGS) entry which is preliminary data.</text>
</comment>
<accession>A0A4Y2RMD4</accession>
<feature type="non-terminal residue" evidence="1">
    <location>
        <position position="203"/>
    </location>
</feature>
<keyword evidence="2" id="KW-1185">Reference proteome</keyword>
<name>A0A4Y2RMD4_ARAVE</name>
<proteinExistence type="predicted"/>
<sequence length="203" mass="22331">MKNKELADKDVFTLRQDSRKNIITMIKHFMQKCSVNYALVRHAICIDPRVMAGYPEKAQEKMKKGPYGYTTQALSSVASNSGHDIKPVATAQQGMYSNAGMPAPAQHHQSMGGPIASPQPMIQQGQQISRNPITMQTAAAYYPRNSVPPRAMQSMARNPLGAVVNQPGQQPSSQYGPMPTMVPLQPNFTSFPPTMVNPQFPQM</sequence>
<evidence type="ECO:0000313" key="1">
    <source>
        <dbReference type="EMBL" id="GBN76848.1"/>
    </source>
</evidence>
<dbReference type="OrthoDB" id="6435534at2759"/>
<reference evidence="1 2" key="1">
    <citation type="journal article" date="2019" name="Sci. Rep.">
        <title>Orb-weaving spider Araneus ventricosus genome elucidates the spidroin gene catalogue.</title>
        <authorList>
            <person name="Kono N."/>
            <person name="Nakamura H."/>
            <person name="Ohtoshi R."/>
            <person name="Moran D.A.P."/>
            <person name="Shinohara A."/>
            <person name="Yoshida Y."/>
            <person name="Fujiwara M."/>
            <person name="Mori M."/>
            <person name="Tomita M."/>
            <person name="Arakawa K."/>
        </authorList>
    </citation>
    <scope>NUCLEOTIDE SEQUENCE [LARGE SCALE GENOMIC DNA]</scope>
</reference>
<dbReference type="AlphaFoldDB" id="A0A4Y2RMD4"/>
<protein>
    <submittedName>
        <fullName evidence="1">Uncharacterized protein</fullName>
    </submittedName>
</protein>
<dbReference type="EMBL" id="BGPR01017662">
    <property type="protein sequence ID" value="GBN76848.1"/>
    <property type="molecule type" value="Genomic_DNA"/>
</dbReference>